<dbReference type="SUPFAM" id="SSF52096">
    <property type="entry name" value="ClpP/crotonase"/>
    <property type="match status" value="1"/>
</dbReference>
<evidence type="ECO:0000313" key="3">
    <source>
        <dbReference type="Proteomes" id="UP000031843"/>
    </source>
</evidence>
<proteinExistence type="predicted"/>
<dbReference type="Gene3D" id="3.90.226.10">
    <property type="entry name" value="2-enoyl-CoA Hydratase, Chain A, domain 1"/>
    <property type="match status" value="1"/>
</dbReference>
<name>A0A0C4YBR1_9BURK</name>
<dbReference type="RefSeq" id="WP_043343831.1">
    <property type="nucleotide sequence ID" value="NZ_CP010536.1"/>
</dbReference>
<dbReference type="EMBL" id="CP010536">
    <property type="protein sequence ID" value="AJG18021.1"/>
    <property type="molecule type" value="Genomic_DNA"/>
</dbReference>
<dbReference type="InterPro" id="IPR029045">
    <property type="entry name" value="ClpP/crotonase-like_dom_sf"/>
</dbReference>
<evidence type="ECO:0000313" key="2">
    <source>
        <dbReference type="EMBL" id="AJG18021.1"/>
    </source>
</evidence>
<reference evidence="2 3" key="1">
    <citation type="journal article" date="2015" name="Genome Announc.">
        <title>Complete Genome Sequence of Cupriavidus basilensis 4G11, Isolated from the Oak Ridge Field Research Center Site.</title>
        <authorList>
            <person name="Ray J."/>
            <person name="Waters R.J."/>
            <person name="Skerker J.M."/>
            <person name="Kuehl J.V."/>
            <person name="Price M.N."/>
            <person name="Huang J."/>
            <person name="Chakraborty R."/>
            <person name="Arkin A.P."/>
            <person name="Deutschbauer A."/>
        </authorList>
    </citation>
    <scope>NUCLEOTIDE SEQUENCE [LARGE SCALE GENOMIC DNA]</scope>
    <source>
        <strain evidence="2">4G11</strain>
    </source>
</reference>
<evidence type="ECO:0000259" key="1">
    <source>
        <dbReference type="PROSITE" id="PS50989"/>
    </source>
</evidence>
<dbReference type="GO" id="GO:0016874">
    <property type="term" value="F:ligase activity"/>
    <property type="evidence" value="ECO:0007669"/>
    <property type="project" value="InterPro"/>
</dbReference>
<dbReference type="STRING" id="68895.RR42_m0608"/>
<dbReference type="OrthoDB" id="6086640at2"/>
<dbReference type="NCBIfam" id="TIGR03134">
    <property type="entry name" value="malonate_gamma"/>
    <property type="match status" value="1"/>
</dbReference>
<protein>
    <submittedName>
        <fullName evidence="2">Malonate decarboxylase gamma subunit</fullName>
    </submittedName>
</protein>
<gene>
    <name evidence="2" type="ORF">RR42_m0608</name>
</gene>
<dbReference type="GO" id="GO:0005975">
    <property type="term" value="P:carbohydrate metabolic process"/>
    <property type="evidence" value="ECO:0007669"/>
    <property type="project" value="InterPro"/>
</dbReference>
<feature type="domain" description="CoA carboxyltransferase C-terminal" evidence="1">
    <location>
        <begin position="1"/>
        <end position="272"/>
    </location>
</feature>
<dbReference type="PROSITE" id="PS50989">
    <property type="entry name" value="COA_CT_CTER"/>
    <property type="match status" value="1"/>
</dbReference>
<organism evidence="2 3">
    <name type="scientific">Cupriavidus basilensis</name>
    <dbReference type="NCBI Taxonomy" id="68895"/>
    <lineage>
        <taxon>Bacteria</taxon>
        <taxon>Pseudomonadati</taxon>
        <taxon>Pseudomonadota</taxon>
        <taxon>Betaproteobacteria</taxon>
        <taxon>Burkholderiales</taxon>
        <taxon>Burkholderiaceae</taxon>
        <taxon>Cupriavidus</taxon>
    </lineage>
</organism>
<dbReference type="AlphaFoldDB" id="A0A0C4YBR1"/>
<accession>A0A0C4YBR1</accession>
<dbReference type="InterPro" id="IPR009648">
    <property type="entry name" value="Malonate_gamma"/>
</dbReference>
<dbReference type="KEGG" id="cbw:RR42_m0608"/>
<sequence>MSSANTQGRGEAWLAALTRNAARRPGYPATVQVADAELAGQPARFIAVVPDPTNAYPRVRDGEVGLLEGWSLARAVHEIVQADRGAAIKRPIVAIVDTPSQAYGRREEAFGIHQSLAGAADAYATARLQGHPVIALLVGRAMSGAFLAHGYQANRLIALSDAGVQVHAMGKQAAARITMRSVEDLESFAATVPPMAYDIGNYATLGLLCKRVSVNHAALPDEADLDTVHGALQAALTDIQADPQRDLRSRLGGENRQASSRVREVLAHQWQD</sequence>
<dbReference type="Proteomes" id="UP000031843">
    <property type="component" value="Chromosome main"/>
</dbReference>
<dbReference type="InterPro" id="IPR011763">
    <property type="entry name" value="COA_CT_C"/>
</dbReference>
<dbReference type="Pfam" id="PF06833">
    <property type="entry name" value="MdcE"/>
    <property type="match status" value="1"/>
</dbReference>
<keyword evidence="3" id="KW-1185">Reference proteome</keyword>